<proteinExistence type="predicted"/>
<evidence type="ECO:0000313" key="1">
    <source>
        <dbReference type="EMBL" id="RDX87019.1"/>
    </source>
</evidence>
<sequence>MLIKVIYVIVIRQNIPCRENVKEYIKFIKYDGASEVHEHIIKMVHYCNKLKFLKLKLVSLKKKIGKQGTFLALSYFESNVINGFTSLMRKQGNVKSKIIMEDGARVYIFDIGVVSLCLPFGHTSLLRDMRRILISFFVLDKCGYTFEFGSGKLIINFSSIVVGLGVLCNEFYMLNVNDMSVNSIEGSKRKTNETSSML</sequence>
<dbReference type="AlphaFoldDB" id="A0A371G8Z7"/>
<comment type="caution">
    <text evidence="1">The sequence shown here is derived from an EMBL/GenBank/DDBJ whole genome shotgun (WGS) entry which is preliminary data.</text>
</comment>
<dbReference type="Proteomes" id="UP000257109">
    <property type="component" value="Unassembled WGS sequence"/>
</dbReference>
<dbReference type="OrthoDB" id="1935113at2759"/>
<keyword evidence="2" id="KW-1185">Reference proteome</keyword>
<evidence type="ECO:0000313" key="2">
    <source>
        <dbReference type="Proteomes" id="UP000257109"/>
    </source>
</evidence>
<gene>
    <name evidence="1" type="ORF">CR513_31569</name>
</gene>
<organism evidence="1 2">
    <name type="scientific">Mucuna pruriens</name>
    <name type="common">Velvet bean</name>
    <name type="synonym">Dolichos pruriens</name>
    <dbReference type="NCBI Taxonomy" id="157652"/>
    <lineage>
        <taxon>Eukaryota</taxon>
        <taxon>Viridiplantae</taxon>
        <taxon>Streptophyta</taxon>
        <taxon>Embryophyta</taxon>
        <taxon>Tracheophyta</taxon>
        <taxon>Spermatophyta</taxon>
        <taxon>Magnoliopsida</taxon>
        <taxon>eudicotyledons</taxon>
        <taxon>Gunneridae</taxon>
        <taxon>Pentapetalae</taxon>
        <taxon>rosids</taxon>
        <taxon>fabids</taxon>
        <taxon>Fabales</taxon>
        <taxon>Fabaceae</taxon>
        <taxon>Papilionoideae</taxon>
        <taxon>50 kb inversion clade</taxon>
        <taxon>NPAAA clade</taxon>
        <taxon>indigoferoid/millettioid clade</taxon>
        <taxon>Phaseoleae</taxon>
        <taxon>Mucuna</taxon>
    </lineage>
</organism>
<feature type="non-terminal residue" evidence="1">
    <location>
        <position position="1"/>
    </location>
</feature>
<protein>
    <submittedName>
        <fullName evidence="1">Uncharacterized protein</fullName>
    </submittedName>
</protein>
<accession>A0A371G8Z7</accession>
<reference evidence="1" key="1">
    <citation type="submission" date="2018-05" db="EMBL/GenBank/DDBJ databases">
        <title>Draft genome of Mucuna pruriens seed.</title>
        <authorList>
            <person name="Nnadi N.E."/>
            <person name="Vos R."/>
            <person name="Hasami M.H."/>
            <person name="Devisetty U.K."/>
            <person name="Aguiy J.C."/>
        </authorList>
    </citation>
    <scope>NUCLEOTIDE SEQUENCE [LARGE SCALE GENOMIC DNA]</scope>
    <source>
        <strain evidence="1">JCA_2017</strain>
    </source>
</reference>
<name>A0A371G8Z7_MUCPR</name>
<dbReference type="EMBL" id="QJKJ01006356">
    <property type="protein sequence ID" value="RDX87019.1"/>
    <property type="molecule type" value="Genomic_DNA"/>
</dbReference>